<dbReference type="MEROPS" id="I11.001"/>
<gene>
    <name evidence="2" type="ordered locus">A1E_04415</name>
</gene>
<dbReference type="PANTHER" id="PTHR35890">
    <property type="match status" value="1"/>
</dbReference>
<dbReference type="Pfam" id="PF03974">
    <property type="entry name" value="Ecotin"/>
    <property type="match status" value="1"/>
</dbReference>
<dbReference type="Proteomes" id="UP000007056">
    <property type="component" value="Chromosome"/>
</dbReference>
<dbReference type="InterPro" id="IPR005658">
    <property type="entry name" value="Prot_inh_ecotin"/>
</dbReference>
<dbReference type="EMBL" id="CP000409">
    <property type="protein sequence ID" value="ABV73808.1"/>
    <property type="molecule type" value="Genomic_DNA"/>
</dbReference>
<dbReference type="Gene3D" id="2.60.40.550">
    <property type="entry name" value="Ecotin"/>
    <property type="match status" value="1"/>
</dbReference>
<dbReference type="SUPFAM" id="SSF49772">
    <property type="entry name" value="Ecotin, trypsin inhibitor"/>
    <property type="match status" value="1"/>
</dbReference>
<comment type="similarity">
    <text evidence="1">Belongs to the protease inhibitor I11 (ecotin) family.</text>
</comment>
<proteinExistence type="inferred from homology"/>
<dbReference type="GO" id="GO:0004867">
    <property type="term" value="F:serine-type endopeptidase inhibitor activity"/>
    <property type="evidence" value="ECO:0007669"/>
    <property type="project" value="InterPro"/>
</dbReference>
<sequence length="85" mass="9672">MQATKNAMQDCKNVWFGGKLETKVLEGLGYHYYVINQVSDQTASTIMAYPNLKATIQPTSVFLGDKTFIRYNSKRPIVSICSKRY</sequence>
<dbReference type="AlphaFoldDB" id="A8EZM5"/>
<dbReference type="eggNOG" id="COG4574">
    <property type="taxonomic scope" value="Bacteria"/>
</dbReference>
<dbReference type="KEGG" id="rcm:A1E_04415"/>
<name>A8EZM5_RICCK</name>
<dbReference type="HOGENOM" id="CLU_182290_0_0_5"/>
<dbReference type="PANTHER" id="PTHR35890:SF3">
    <property type="entry name" value="ECOTIN"/>
    <property type="match status" value="1"/>
</dbReference>
<protein>
    <submittedName>
        <fullName evidence="2">Ecotin</fullName>
    </submittedName>
</protein>
<reference evidence="3" key="1">
    <citation type="submission" date="2007-09" db="EMBL/GenBank/DDBJ databases">
        <title>Complete genome sequence of Rickettsia canadensis.</title>
        <authorList>
            <person name="Madan A."/>
            <person name="Fahey J."/>
            <person name="Helton E."/>
            <person name="Ketteman M."/>
            <person name="Madan A."/>
            <person name="Rodrigues S."/>
            <person name="Sanchez A."/>
            <person name="Whiting M."/>
            <person name="Dasch G."/>
            <person name="Eremeeva M."/>
        </authorList>
    </citation>
    <scope>NUCLEOTIDE SEQUENCE [LARGE SCALE GENOMIC DNA]</scope>
    <source>
        <strain evidence="3">McKiel</strain>
    </source>
</reference>
<evidence type="ECO:0000313" key="3">
    <source>
        <dbReference type="Proteomes" id="UP000007056"/>
    </source>
</evidence>
<evidence type="ECO:0000313" key="2">
    <source>
        <dbReference type="EMBL" id="ABV73808.1"/>
    </source>
</evidence>
<evidence type="ECO:0000256" key="1">
    <source>
        <dbReference type="ARBA" id="ARBA00010558"/>
    </source>
</evidence>
<dbReference type="InterPro" id="IPR036198">
    <property type="entry name" value="Ecotin_sf"/>
</dbReference>
<organism evidence="2 3">
    <name type="scientific">Rickettsia canadensis (strain McKiel)</name>
    <dbReference type="NCBI Taxonomy" id="293613"/>
    <lineage>
        <taxon>Bacteria</taxon>
        <taxon>Pseudomonadati</taxon>
        <taxon>Pseudomonadota</taxon>
        <taxon>Alphaproteobacteria</taxon>
        <taxon>Rickettsiales</taxon>
        <taxon>Rickettsiaceae</taxon>
        <taxon>Rickettsieae</taxon>
        <taxon>Rickettsia</taxon>
        <taxon>belli group</taxon>
    </lineage>
</organism>
<accession>A8EZM5</accession>